<dbReference type="EMBL" id="KN824328">
    <property type="protein sequence ID" value="KIM24046.1"/>
    <property type="molecule type" value="Genomic_DNA"/>
</dbReference>
<feature type="chain" id="PRO_5002161209" evidence="2">
    <location>
        <begin position="30"/>
        <end position="150"/>
    </location>
</feature>
<evidence type="ECO:0000256" key="1">
    <source>
        <dbReference type="SAM" id="Phobius"/>
    </source>
</evidence>
<feature type="transmembrane region" description="Helical" evidence="1">
    <location>
        <begin position="113"/>
        <end position="131"/>
    </location>
</feature>
<keyword evidence="1" id="KW-1133">Transmembrane helix</keyword>
<sequence>MLKVLHWTISAALVSLYASLLVYPVPAAAQFGLKQGSYWCKCICFSNYTILPVPTTEQTTQPCLTCTKKWCLDQEISTCAGAVLEPINPDTATGKEGDVEARCFERDSPRDQLVVTVFLVLVFGLLVGAAVKGRMEQTNSTLNWNVGTRR</sequence>
<gene>
    <name evidence="3" type="ORF">M408DRAFT_245468</name>
</gene>
<evidence type="ECO:0000313" key="3">
    <source>
        <dbReference type="EMBL" id="KIM24046.1"/>
    </source>
</evidence>
<dbReference type="PANTHER" id="PTHR36854">
    <property type="entry name" value="CHROMOSOME 9, WHOLE GENOME SHOTGUN SEQUENCE"/>
    <property type="match status" value="1"/>
</dbReference>
<evidence type="ECO:0000256" key="2">
    <source>
        <dbReference type="SAM" id="SignalP"/>
    </source>
</evidence>
<reference evidence="3 4" key="1">
    <citation type="submission" date="2014-04" db="EMBL/GenBank/DDBJ databases">
        <authorList>
            <consortium name="DOE Joint Genome Institute"/>
            <person name="Kuo A."/>
            <person name="Zuccaro A."/>
            <person name="Kohler A."/>
            <person name="Nagy L.G."/>
            <person name="Floudas D."/>
            <person name="Copeland A."/>
            <person name="Barry K.W."/>
            <person name="Cichocki N."/>
            <person name="Veneault-Fourrey C."/>
            <person name="LaButti K."/>
            <person name="Lindquist E.A."/>
            <person name="Lipzen A."/>
            <person name="Lundell T."/>
            <person name="Morin E."/>
            <person name="Murat C."/>
            <person name="Sun H."/>
            <person name="Tunlid A."/>
            <person name="Henrissat B."/>
            <person name="Grigoriev I.V."/>
            <person name="Hibbett D.S."/>
            <person name="Martin F."/>
            <person name="Nordberg H.P."/>
            <person name="Cantor M.N."/>
            <person name="Hua S.X."/>
        </authorList>
    </citation>
    <scope>NUCLEOTIDE SEQUENCE [LARGE SCALE GENOMIC DNA]</scope>
    <source>
        <strain evidence="3 4">MAFF 305830</strain>
    </source>
</reference>
<dbReference type="OrthoDB" id="2142503at2759"/>
<keyword evidence="4" id="KW-1185">Reference proteome</keyword>
<keyword evidence="1" id="KW-0812">Transmembrane</keyword>
<dbReference type="AlphaFoldDB" id="A0A0C3AXU5"/>
<proteinExistence type="predicted"/>
<name>A0A0C3AXU5_SERVB</name>
<dbReference type="Proteomes" id="UP000054097">
    <property type="component" value="Unassembled WGS sequence"/>
</dbReference>
<reference evidence="4" key="2">
    <citation type="submission" date="2015-01" db="EMBL/GenBank/DDBJ databases">
        <title>Evolutionary Origins and Diversification of the Mycorrhizal Mutualists.</title>
        <authorList>
            <consortium name="DOE Joint Genome Institute"/>
            <consortium name="Mycorrhizal Genomics Consortium"/>
            <person name="Kohler A."/>
            <person name="Kuo A."/>
            <person name="Nagy L.G."/>
            <person name="Floudas D."/>
            <person name="Copeland A."/>
            <person name="Barry K.W."/>
            <person name="Cichocki N."/>
            <person name="Veneault-Fourrey C."/>
            <person name="LaButti K."/>
            <person name="Lindquist E.A."/>
            <person name="Lipzen A."/>
            <person name="Lundell T."/>
            <person name="Morin E."/>
            <person name="Murat C."/>
            <person name="Riley R."/>
            <person name="Ohm R."/>
            <person name="Sun H."/>
            <person name="Tunlid A."/>
            <person name="Henrissat B."/>
            <person name="Grigoriev I.V."/>
            <person name="Hibbett D.S."/>
            <person name="Martin F."/>
        </authorList>
    </citation>
    <scope>NUCLEOTIDE SEQUENCE [LARGE SCALE GENOMIC DNA]</scope>
    <source>
        <strain evidence="4">MAFF 305830</strain>
    </source>
</reference>
<organism evidence="3 4">
    <name type="scientific">Serendipita vermifera MAFF 305830</name>
    <dbReference type="NCBI Taxonomy" id="933852"/>
    <lineage>
        <taxon>Eukaryota</taxon>
        <taxon>Fungi</taxon>
        <taxon>Dikarya</taxon>
        <taxon>Basidiomycota</taxon>
        <taxon>Agaricomycotina</taxon>
        <taxon>Agaricomycetes</taxon>
        <taxon>Sebacinales</taxon>
        <taxon>Serendipitaceae</taxon>
        <taxon>Serendipita</taxon>
    </lineage>
</organism>
<accession>A0A0C3AXU5</accession>
<keyword evidence="2" id="KW-0732">Signal</keyword>
<dbReference type="HOGENOM" id="CLU_073624_2_1_1"/>
<keyword evidence="1" id="KW-0472">Membrane</keyword>
<dbReference type="PANTHER" id="PTHR36854:SF1">
    <property type="entry name" value="TRANSMEMBRANE PROTEIN"/>
    <property type="match status" value="1"/>
</dbReference>
<feature type="signal peptide" evidence="2">
    <location>
        <begin position="1"/>
        <end position="29"/>
    </location>
</feature>
<protein>
    <submittedName>
        <fullName evidence="3">Uncharacterized protein</fullName>
    </submittedName>
</protein>
<evidence type="ECO:0000313" key="4">
    <source>
        <dbReference type="Proteomes" id="UP000054097"/>
    </source>
</evidence>